<feature type="region of interest" description="Disordered" evidence="1">
    <location>
        <begin position="3475"/>
        <end position="3515"/>
    </location>
</feature>
<dbReference type="VEuPathDB" id="PlasmoDB:PocGH01_01011700"/>
<dbReference type="VEuPathDB" id="PlasmoDB:POWCR01_010006600"/>
<name>A0A1D3KYQ2_PLAOA</name>
<feature type="region of interest" description="Disordered" evidence="1">
    <location>
        <begin position="1272"/>
        <end position="1293"/>
    </location>
</feature>
<gene>
    <name evidence="2" type="primary">PocGH01_01011700</name>
    <name evidence="2" type="ORF">POCGH01_01011700</name>
</gene>
<accession>A0A1D3KYQ2</accession>
<organism evidence="2 3">
    <name type="scientific">Plasmodium ovale</name>
    <name type="common">malaria parasite P. ovale</name>
    <dbReference type="NCBI Taxonomy" id="36330"/>
    <lineage>
        <taxon>Eukaryota</taxon>
        <taxon>Sar</taxon>
        <taxon>Alveolata</taxon>
        <taxon>Apicomplexa</taxon>
        <taxon>Aconoidasida</taxon>
        <taxon>Haemosporida</taxon>
        <taxon>Plasmodiidae</taxon>
        <taxon>Plasmodium</taxon>
        <taxon>Plasmodium (Plasmodium)</taxon>
    </lineage>
</organism>
<feature type="compositionally biased region" description="Basic and acidic residues" evidence="1">
    <location>
        <begin position="2866"/>
        <end position="2875"/>
    </location>
</feature>
<sequence length="3963" mass="473155">MKVTKGKVKVVKNKKEDVSDDVVDVSNEGNIIKHELMEICSLMNNDKEKIVKKGIKKLCLLIGRCSFLSQEEYNSCVKTLVENNYFDVIMRVLSHEMKKGYTSKEEENIDINYIEIVFYTLNWVLRSLFRNSNIFEENGEESENFDKVINTRKAEKVNKFQESKEFLNFGILLCENLNFLEMIVLVNFIHNRIFILNCIFYFLIYHERFRKLFITLSPLLNLIKVKENIEKMLRMKQTGELQHDSEENVENVNDNDEVNAIGKTCNITDERLHNVKKEGEIVISKIDSLSVNSLPYIYSFEKELVFLYKHLVHINLRNGTNQHCKKVIRNCDFYSEILIRKKSGKTKMHKEETIKWGKKKKERKHEIDRNDFETMRVCILIYLLFCYLSSTKGDQLYSCFDNICNEIEKIYNTCEALLRYYMLLCLYEILKKCKSHKYINVFLFIIKLQSKFLNNVQGNVSCTVLFFLNELLKCRRFAAIYKNDKINCNFLSLLNVSREEMNNCEFEIQGGEYRKRERNAYYLLLNFDKGNNREKVMSDYNDIISAVKNMQRRKYEQVAGTFVLVIEKNEICCISMLFKIFELYLKACTTEAKNIFANPNIMYNDNVDTSQHSSLLRRTDFHIKINEKLFNFLTDLNMKYFLNHYIIVKTIENYEYFINVYYKHLKVYVLEFIEKHNLFTFLNLYTELSKIFFVCYEQKNGMSQKKWKAVNSQFDNVLNRDDDGIIVDGSSFAFMLEGNKKVEKVYTNAEGNCYEISSEGKNKKRKIMSTGGGHNEGVIKKGEELKWKKAKFETFERLEKTTVRKSENADELCFTNRCDYRGFKKNEHEREIIYRHKYIYKKINSEIVRNTDFLSVCRELIYYKINEELCKNRNKVIMYLDSEIINDKNVLIQNLKKENMYINNFEKEIHYSEKLEEVIYFFIPVYITKYVLKLSTKWVKHSPYDYFLVCYLYYVFEIFKCVRSFVLSLPLFVTIPKGVNKHILMKTVQMDLTNAFYSMTNSHFKCNIAYIGRILLNENKCNLKPLLGNDEKGENMEDITKEHYSSGSDSDNYIFNIEENNNIVMNTFDGKENEEIENMSDLYYYLNNVQVDKNILCVFYFILLKQFINLFDDNDLKKKLLYEMYSMKRIIEIEEFVVFINVNDCIYNIFLKSFIEKCYFTIESYNLLDFLFQIFIYYKKREIIEKNEKKGINVYEKYYTFLEIFLYKILKKTKYFDAIHFDDLRLFLGFLRSMHDLREFVIVLSFFYKIVILYKTKLTFLEHFYASQRGITDEGKGKNSLRSRQGKCSKNGKNRKRYEEYSPFFNLIIEYFFTNNLNILFNEIQILKIISNEDKNKNSKKAHVTTYTVSDITQLYSNYVDYIKYVILYNPFVYLNVKERIEHKKELYELCTTISKKDFKLNVDGKGPSDGSCLPSVAVTQMCSNIAPSKDNNTVMKRINREHNQVIDTNEVCAAYEKEVEKYNATFRRFSKFQKSVNQFLKEIKKRKMEKKKKKKRIRVAYEYHLKIDKICKRKNEMKVDSLMNKNEPILEEGREGKQYDAFFGDTLRKCKNVLNVYLSDNIILGLEGRNALRKKHQGQEGEVEGVDEETMFYKLANLSSSLMNYYFIMHIYLNQNDNVRTNTLQLLVQKSNEILKAYLTTCTKVNINFFTFRSKYDDINNLFLNYTNSVYKEENKRSINFVVKIKNLQKRVFMRFMHIMKKGLFNRLLDCLHNVESGNCGLYCHFIHLNLCHLNINLRFIKLKKQKHIQLLVDNLILLVNNVIKLGKNEDNILLKKNICFVIFFLFKKIEKNECFIYKLLKIYDKDVGDKKEDILNSAKEDISWEKNFLLEQILHFFTYFMVNGKSQNRFRRIYTNSGNTISLLVSILMQNKYLNGKTAVLSNELLKKYFTLSYWDNNLLVNNELIKKITLHDLSRKEMYTGTCVRRGDNDISCLAENSLFKKISPEKIYLQNCEDTEKEIAAFVLYNYVVHFDMETVRKENINVNKENYIIMFILFLMKNENNFPFLDKSCIRLLENTPYENVFDLNRNKFPTYVAERCIGKIIYAYENVKQKGKIGFLLLNTKKLENKKCLFVALCILFYLGNMLHKKRRVSLFSKYKKCVIHKMCEIVFFYFYGYFYQNDIHTRGCIFKCYSRIVFFTFRNCFKHFKKVAKDEEVQSSGNVLGGSKSKNNLNPRVMEDKIAPFSSIHDDRNIHSFDVGRKFQARDEKRKNEDGSNMQNKEEITRFTSAKGHDFDMRLLLLINLLNRHRRKFAIEHIVDRYIYTILICMPFFSKEKKKKSIYYENVLREYIYMFTEDDTNNLRRNVKRYHILFYVYFLLFKYMKLRNLDVVRLIEIFFENEYIEKLISSHIDEYKKKKKKKNNEKTLIFMLKLIKIFYEEWYCKCKEKVRSQDIFLKVLNRNLFYELKKMYNCTLGNIDVHIRNIFFVDLSYYLKSVTMRNILDNKLMDEVLKFKEFNLNNDQNYNWLNMNKDMLHKTCLYFGVCENVRNRLGNGETDLLFFMNMRRVSDGDRNSAEVVKDEINDPSKKQLYGEGGDGNVERGEARVEAELEKTENFLNESISNKNMHCIIRQSDYIKGEAYFLSTKNKYKDNVYDYLFVLCLIVSKLIFCFVLMAEKLRIFFYHFRILYTTRNFNKMFLNFDLLRMQEINRKIKNYIRKYPDIHFYMDYDNNEEEENRAANGRVSCSPYNKEDENQIKSFNKNIIYENGELKNRDFFGKKEKIISYDEEKEHFIHLRKNEKLSRTCKFCIKYKQVHMLKEATRVINYFNEEEKEHIKNMIYYGKTIRTNIFCFCPYENNIYKNCTTFVNVPACERENDNKKKKRRRGSRGSHQGEDSVKIAVQNGVHLPPNCRNSNANDQENAHNDKGCDVVDSVKEDNKIKENVKEIKKINEKCIIGDDNLLYGRRMEKNHFKKNYKKLMNKYLLNDIDFFGKWIRTFSLNALKILIFCLSSNDIIVRIISIKGLSIFFQIIENCFVLYKIKRKLNMFMRDSTFKKREKNEGNNKLLYNNKKKKYLVIPFKELFYLYFFMKKLKYTVDPNSYYISPFVTAYSFLLLKEIYSSMYTQKSLQNLVVYKTFSYNFFNLFLSKLFNIGDYVTSRVMDFFSISNQCLYSSNYDIVLDDEKKEEKSETCKAELEVVNSHNSEFCSNHYYNFYGQNTNFKKDDGMCKEVHQERNIQTVDRSFYATSNISSRMIHDLGKSDEEDNHIRSDDNERNYNHSRNNHYTRSDHNHHGRRRGYNEEGETQQGRKITKEDDHIMEKLKHIQASHEKALRTIYNILNNYMVLETYMSMFFNNYLSNVPLKKFLIFLIMSSNPLPIEYLKCGGYGGGGSHSQIHLTGCDLNENGCSDYNSDIVSDQVNMNNIRMSHYIIYSFVIKLIARYNILLWIDSIMHKKLFEDEISFHYPTSYLLPLLNFYDLFGENEKYYANFIYNQIVCSQEKLSFMSFFTKKNVIPTLNCTMEGEKREIHEKGEKRDVNANSENVSTKATANDERGSEESDSENRGKCGRGKYGREKCVRGKGVLGKGVRGKGGLAEKDAPVGRQLYQMKDAPAVKFLEKIIKNRHLMGYISSESYDKISDVFFYISLLLNNIVANLLYPSIDYLYIFSNKLLHKEKEKIKKFILNNAYYVIYYKKIGNNNNFEIWNFWYNNFHKYISLKIRNTFLININNGKLRHTNLNIFSDIIKIIKNLNRSLYYIYFNLFHKEYFIIFIYFNKKKKYIQNNDIINKKKNYKNYFKICKIFIKYIYFLFNILFNICTNLYDILTPNNNFSKISIATKVIVTEFFENNDISLIVNEIFTFFENVTIFCNYFNLFNYKSVKKGRKNILHDMKPLLCCEDELDIFKEKKGRNYRNRKTIEMFYMQIHKKLLNETQQNSPNCSNYLLYRKIILCVLQNIHTKCFKRSKHFYYVFLNKLITVYHFLEEGSRDKLYLYIYELHGIIKRDALESVIKQIV</sequence>
<feature type="compositionally biased region" description="Basic residues" evidence="1">
    <location>
        <begin position="2825"/>
        <end position="2834"/>
    </location>
</feature>
<dbReference type="OrthoDB" id="377917at2759"/>
<feature type="compositionally biased region" description="Polar residues" evidence="1">
    <location>
        <begin position="3486"/>
        <end position="3497"/>
    </location>
</feature>
<dbReference type="PANTHER" id="PTHR14754">
    <property type="entry name" value="TRANSCRIPTION ELONGATION FACTOR A"/>
    <property type="match status" value="1"/>
</dbReference>
<feature type="compositionally biased region" description="Basic residues" evidence="1">
    <location>
        <begin position="1279"/>
        <end position="1293"/>
    </location>
</feature>
<keyword evidence="3" id="KW-1185">Reference proteome</keyword>
<feature type="compositionally biased region" description="Basic and acidic residues" evidence="1">
    <location>
        <begin position="3203"/>
        <end position="3224"/>
    </location>
</feature>
<dbReference type="Proteomes" id="UP000242942">
    <property type="component" value="Chromosome 1"/>
</dbReference>
<feature type="compositionally biased region" description="Basic and acidic residues" evidence="1">
    <location>
        <begin position="3475"/>
        <end position="3485"/>
    </location>
</feature>
<feature type="region of interest" description="Disordered" evidence="1">
    <location>
        <begin position="3203"/>
        <end position="3259"/>
    </location>
</feature>
<feature type="compositionally biased region" description="Basic and acidic residues" evidence="1">
    <location>
        <begin position="3498"/>
        <end position="3513"/>
    </location>
</feature>
<dbReference type="EMBL" id="LT594582">
    <property type="protein sequence ID" value="SCD22301.1"/>
    <property type="molecule type" value="Genomic_DNA"/>
</dbReference>
<evidence type="ECO:0000313" key="3">
    <source>
        <dbReference type="Proteomes" id="UP000242942"/>
    </source>
</evidence>
<protein>
    <submittedName>
        <fullName evidence="2">Uncharacterized protein</fullName>
    </submittedName>
</protein>
<evidence type="ECO:0000256" key="1">
    <source>
        <dbReference type="SAM" id="MobiDB-lite"/>
    </source>
</evidence>
<reference evidence="2 3" key="1">
    <citation type="submission" date="2016-06" db="EMBL/GenBank/DDBJ databases">
        <authorList>
            <consortium name="Pathogen Informatics"/>
        </authorList>
    </citation>
    <scope>NUCLEOTIDE SEQUENCE [LARGE SCALE GENOMIC DNA]</scope>
    <source>
        <strain evidence="2">PocGH01</strain>
    </source>
</reference>
<proteinExistence type="predicted"/>
<evidence type="ECO:0000313" key="2">
    <source>
        <dbReference type="EMBL" id="SCD22301.1"/>
    </source>
</evidence>
<dbReference type="PANTHER" id="PTHR14754:SF35">
    <property type="entry name" value="TYPE VII SECRETION SYSTEM ACCESSORY FACTOR ESAA"/>
    <property type="match status" value="1"/>
</dbReference>
<feature type="region of interest" description="Disordered" evidence="1">
    <location>
        <begin position="2820"/>
        <end position="2875"/>
    </location>
</feature>